<dbReference type="EMBL" id="CP014503">
    <property type="protein sequence ID" value="ANB15283.1"/>
    <property type="molecule type" value="Genomic_DNA"/>
</dbReference>
<organism evidence="8 9">
    <name type="scientific">Sugiyamaella lignohabitans</name>
    <dbReference type="NCBI Taxonomy" id="796027"/>
    <lineage>
        <taxon>Eukaryota</taxon>
        <taxon>Fungi</taxon>
        <taxon>Dikarya</taxon>
        <taxon>Ascomycota</taxon>
        <taxon>Saccharomycotina</taxon>
        <taxon>Dipodascomycetes</taxon>
        <taxon>Dipodascales</taxon>
        <taxon>Trichomonascaceae</taxon>
        <taxon>Sugiyamaella</taxon>
    </lineage>
</organism>
<evidence type="ECO:0000256" key="2">
    <source>
        <dbReference type="ARBA" id="ARBA00006434"/>
    </source>
</evidence>
<dbReference type="Gene3D" id="1.20.1730.10">
    <property type="entry name" value="Sodium/glucose cotransporter"/>
    <property type="match status" value="1"/>
</dbReference>
<evidence type="ECO:0000256" key="4">
    <source>
        <dbReference type="ARBA" id="ARBA00022692"/>
    </source>
</evidence>
<evidence type="ECO:0000256" key="3">
    <source>
        <dbReference type="ARBA" id="ARBA00022448"/>
    </source>
</evidence>
<dbReference type="GO" id="GO:0005886">
    <property type="term" value="C:plasma membrane"/>
    <property type="evidence" value="ECO:0007669"/>
    <property type="project" value="TreeGrafter"/>
</dbReference>
<keyword evidence="4 7" id="KW-0812">Transmembrane</keyword>
<feature type="transmembrane region" description="Helical" evidence="7">
    <location>
        <begin position="169"/>
        <end position="195"/>
    </location>
</feature>
<evidence type="ECO:0000313" key="8">
    <source>
        <dbReference type="EMBL" id="ANB15283.1"/>
    </source>
</evidence>
<dbReference type="AlphaFoldDB" id="A0A167FGW0"/>
<accession>A0A167FGW0</accession>
<dbReference type="GO" id="GO:0015606">
    <property type="term" value="F:spermidine transmembrane transporter activity"/>
    <property type="evidence" value="ECO:0007669"/>
    <property type="project" value="TreeGrafter"/>
</dbReference>
<comment type="subcellular location">
    <subcellularLocation>
        <location evidence="1">Membrane</location>
        <topology evidence="1">Multi-pass membrane protein</topology>
    </subcellularLocation>
</comment>
<dbReference type="GeneID" id="30034872"/>
<evidence type="ECO:0000256" key="5">
    <source>
        <dbReference type="ARBA" id="ARBA00022989"/>
    </source>
</evidence>
<evidence type="ECO:0000256" key="7">
    <source>
        <dbReference type="SAM" id="Phobius"/>
    </source>
</evidence>
<evidence type="ECO:0000313" key="9">
    <source>
        <dbReference type="Proteomes" id="UP000189580"/>
    </source>
</evidence>
<dbReference type="PANTHER" id="PTHR48086:SF10">
    <property type="entry name" value="AGR155CP"/>
    <property type="match status" value="1"/>
</dbReference>
<keyword evidence="5 7" id="KW-1133">Transmembrane helix</keyword>
<evidence type="ECO:0000256" key="6">
    <source>
        <dbReference type="ARBA" id="ARBA00023136"/>
    </source>
</evidence>
<dbReference type="PANTHER" id="PTHR48086">
    <property type="entry name" value="SODIUM/PROLINE SYMPORTER-RELATED"/>
    <property type="match status" value="1"/>
</dbReference>
<dbReference type="InterPro" id="IPR038377">
    <property type="entry name" value="Na/Glc_symporter_sf"/>
</dbReference>
<keyword evidence="3" id="KW-0813">Transport</keyword>
<dbReference type="RefSeq" id="XP_018737760.1">
    <property type="nucleotide sequence ID" value="XM_018879886.1"/>
</dbReference>
<evidence type="ECO:0008006" key="10">
    <source>
        <dbReference type="Google" id="ProtNLM"/>
    </source>
</evidence>
<sequence length="409" mass="43611">MVAELGAVQVAIESLTNLDALPFMIVECIVTTIYTTWGGFHTSFITDNIQGLMVFLLLIVCSIAMGTQINIDTSTIGPSGLLQPNLLANQLIYILPVAIATNDAFLSGFWLRTFASRSDKDLLIGCTIATVIVVIFLTLVGVTGLLAVWAGLLGDNSDDIYNNSENAFFLVLLQLPTWVVGFVLVFTVALSTAAFDSLQSGLASSISNDVFRNKIPILYVRIIVILIIVPSIVVALRAPNILQVYLISDLISAAVIPVLLLGLSSKMYFVTGWEVVCSGLGGILTVFIFGTIYYGNASQGAGLIILKEGLYVNDWSAFGTFVAAPVGAFITAGIVLFLRLAVLFIHAKATNTRFTALDKPDKEDLAVAAGAADVSSLPPHEQTSLLEDMKTAKKALTSVFTRASSGTSQ</sequence>
<feature type="transmembrane region" description="Helical" evidence="7">
    <location>
        <begin position="91"/>
        <end position="111"/>
    </location>
</feature>
<comment type="similarity">
    <text evidence="2">Belongs to the sodium:solute symporter (SSF) (TC 2.A.21) family.</text>
</comment>
<feature type="transmembrane region" description="Helical" evidence="7">
    <location>
        <begin position="315"/>
        <end position="338"/>
    </location>
</feature>
<evidence type="ECO:0000256" key="1">
    <source>
        <dbReference type="ARBA" id="ARBA00004141"/>
    </source>
</evidence>
<keyword evidence="6 7" id="KW-0472">Membrane</keyword>
<name>A0A167FGW0_9ASCO</name>
<dbReference type="KEGG" id="slb:AWJ20_2909"/>
<feature type="transmembrane region" description="Helical" evidence="7">
    <location>
        <begin position="242"/>
        <end position="263"/>
    </location>
</feature>
<feature type="transmembrane region" description="Helical" evidence="7">
    <location>
        <begin position="52"/>
        <end position="71"/>
    </location>
</feature>
<protein>
    <recommendedName>
        <fullName evidence="10">Urea transport protein</fullName>
    </recommendedName>
</protein>
<feature type="transmembrane region" description="Helical" evidence="7">
    <location>
        <begin position="216"/>
        <end position="236"/>
    </location>
</feature>
<proteinExistence type="inferred from homology"/>
<dbReference type="PROSITE" id="PS50283">
    <property type="entry name" value="NA_SOLUT_SYMP_3"/>
    <property type="match status" value="1"/>
</dbReference>
<feature type="transmembrane region" description="Helical" evidence="7">
    <location>
        <begin position="275"/>
        <end position="295"/>
    </location>
</feature>
<dbReference type="OrthoDB" id="6132759at2759"/>
<dbReference type="Proteomes" id="UP000189580">
    <property type="component" value="Chromosome b"/>
</dbReference>
<gene>
    <name evidence="8" type="ORF">AWJ20_2909</name>
</gene>
<feature type="transmembrane region" description="Helical" evidence="7">
    <location>
        <begin position="123"/>
        <end position="149"/>
    </location>
</feature>
<dbReference type="InterPro" id="IPR001734">
    <property type="entry name" value="Na/solute_symporter"/>
</dbReference>
<feature type="transmembrane region" description="Helical" evidence="7">
    <location>
        <begin position="20"/>
        <end position="40"/>
    </location>
</feature>
<keyword evidence="9" id="KW-1185">Reference proteome</keyword>
<reference evidence="8 9" key="1">
    <citation type="submission" date="2016-02" db="EMBL/GenBank/DDBJ databases">
        <title>Complete genome sequence and transcriptome regulation of the pentose utilising yeast Sugiyamaella lignohabitans.</title>
        <authorList>
            <person name="Bellasio M."/>
            <person name="Peymann A."/>
            <person name="Valli M."/>
            <person name="Sipitzky M."/>
            <person name="Graf A."/>
            <person name="Sauer M."/>
            <person name="Marx H."/>
            <person name="Mattanovich D."/>
        </authorList>
    </citation>
    <scope>NUCLEOTIDE SEQUENCE [LARGE SCALE GENOMIC DNA]</scope>
    <source>
        <strain evidence="8 9">CBS 10342</strain>
    </source>
</reference>
<dbReference type="InterPro" id="IPR050277">
    <property type="entry name" value="Sodium:Solute_Symporter"/>
</dbReference>